<name>A0A6N6MXV9_9HYPH</name>
<dbReference type="AlphaFoldDB" id="A0A6N6MXV9"/>
<proteinExistence type="predicted"/>
<evidence type="ECO:0000313" key="2">
    <source>
        <dbReference type="EMBL" id="KAB1075686.1"/>
    </source>
</evidence>
<organism evidence="2 3">
    <name type="scientific">Methylobacterium planeticum</name>
    <dbReference type="NCBI Taxonomy" id="2615211"/>
    <lineage>
        <taxon>Bacteria</taxon>
        <taxon>Pseudomonadati</taxon>
        <taxon>Pseudomonadota</taxon>
        <taxon>Alphaproteobacteria</taxon>
        <taxon>Hyphomicrobiales</taxon>
        <taxon>Methylobacteriaceae</taxon>
        <taxon>Methylobacterium</taxon>
    </lineage>
</organism>
<feature type="compositionally biased region" description="Basic and acidic residues" evidence="1">
    <location>
        <begin position="76"/>
        <end position="88"/>
    </location>
</feature>
<feature type="compositionally biased region" description="Low complexity" evidence="1">
    <location>
        <begin position="41"/>
        <end position="57"/>
    </location>
</feature>
<evidence type="ECO:0000313" key="3">
    <source>
        <dbReference type="Proteomes" id="UP000441523"/>
    </source>
</evidence>
<dbReference type="EMBL" id="VZZJ01000002">
    <property type="protein sequence ID" value="KAB1075686.1"/>
    <property type="molecule type" value="Genomic_DNA"/>
</dbReference>
<keyword evidence="3" id="KW-1185">Reference proteome</keyword>
<accession>A0A6N6MXV9</accession>
<reference evidence="2 3" key="1">
    <citation type="submission" date="2019-09" db="EMBL/GenBank/DDBJ databases">
        <title>YIM 132548 draft genome.</title>
        <authorList>
            <person name="Jiang L."/>
        </authorList>
    </citation>
    <scope>NUCLEOTIDE SEQUENCE [LARGE SCALE GENOMIC DNA]</scope>
    <source>
        <strain evidence="2 3">YIM 132548</strain>
    </source>
</reference>
<gene>
    <name evidence="2" type="ORF">F6X51_03165</name>
</gene>
<feature type="region of interest" description="Disordered" evidence="1">
    <location>
        <begin position="25"/>
        <end position="123"/>
    </location>
</feature>
<protein>
    <submittedName>
        <fullName evidence="2">Uncharacterized protein</fullName>
    </submittedName>
</protein>
<dbReference type="RefSeq" id="WP_150961749.1">
    <property type="nucleotide sequence ID" value="NZ_VZZJ01000002.1"/>
</dbReference>
<sequence>MSHFSEDFLNADPDGLARLRDILHGRSAPAPDRPSLAVRFGAGPAATAPAGRATSPGSGRNLGRNLGKPLGQSSRGADKLGPSKDDPNRSGAKSSGKGARHLKGPGPDRCGSPKVTRKTLVTP</sequence>
<dbReference type="Proteomes" id="UP000441523">
    <property type="component" value="Unassembled WGS sequence"/>
</dbReference>
<evidence type="ECO:0000256" key="1">
    <source>
        <dbReference type="SAM" id="MobiDB-lite"/>
    </source>
</evidence>
<comment type="caution">
    <text evidence="2">The sequence shown here is derived from an EMBL/GenBank/DDBJ whole genome shotgun (WGS) entry which is preliminary data.</text>
</comment>